<dbReference type="GO" id="GO:0005829">
    <property type="term" value="C:cytosol"/>
    <property type="evidence" value="ECO:0007669"/>
    <property type="project" value="TreeGrafter"/>
</dbReference>
<dbReference type="PROSITE" id="PS50817">
    <property type="entry name" value="INTEIN_N_TER"/>
    <property type="match status" value="1"/>
</dbReference>
<name>A0A1G2EPQ3_9BACT</name>
<dbReference type="InterPro" id="IPR003587">
    <property type="entry name" value="Hint_dom_N"/>
</dbReference>
<evidence type="ECO:0000256" key="5">
    <source>
        <dbReference type="ARBA" id="ARBA00022741"/>
    </source>
</evidence>
<dbReference type="InterPro" id="IPR006142">
    <property type="entry name" value="INTEIN"/>
</dbReference>
<dbReference type="FunFam" id="1.10.860.10:FF:000001">
    <property type="entry name" value="Replicative DNA helicase"/>
    <property type="match status" value="1"/>
</dbReference>
<dbReference type="InterPro" id="IPR030934">
    <property type="entry name" value="Intein_C"/>
</dbReference>
<comment type="function">
    <text evidence="13 16">The intein is an endonuclease.</text>
</comment>
<dbReference type="InterPro" id="IPR007692">
    <property type="entry name" value="DNA_helicase_DnaB"/>
</dbReference>
<comment type="catalytic activity">
    <reaction evidence="14 16">
        <text>ATP + H2O = ADP + phosphate + H(+)</text>
        <dbReference type="Rhea" id="RHEA:13065"/>
        <dbReference type="ChEBI" id="CHEBI:15377"/>
        <dbReference type="ChEBI" id="CHEBI:15378"/>
        <dbReference type="ChEBI" id="CHEBI:30616"/>
        <dbReference type="ChEBI" id="CHEBI:43474"/>
        <dbReference type="ChEBI" id="CHEBI:456216"/>
        <dbReference type="EC" id="5.6.2.3"/>
    </reaction>
</comment>
<dbReference type="SUPFAM" id="SSF55608">
    <property type="entry name" value="Homing endonucleases"/>
    <property type="match status" value="1"/>
</dbReference>
<dbReference type="NCBIfam" id="NF005852">
    <property type="entry name" value="PRK07773.1"/>
    <property type="match status" value="1"/>
</dbReference>
<dbReference type="GO" id="GO:0043139">
    <property type="term" value="F:5'-3' DNA helicase activity"/>
    <property type="evidence" value="ECO:0007669"/>
    <property type="project" value="UniProtKB-EC"/>
</dbReference>
<dbReference type="Pfam" id="PF00772">
    <property type="entry name" value="DnaB"/>
    <property type="match status" value="1"/>
</dbReference>
<dbReference type="SUPFAM" id="SSF51294">
    <property type="entry name" value="Hedgehog/intein (Hint) domain"/>
    <property type="match status" value="1"/>
</dbReference>
<dbReference type="PROSITE" id="PS50818">
    <property type="entry name" value="INTEIN_C_TER"/>
    <property type="match status" value="1"/>
</dbReference>
<keyword evidence="12" id="KW-0413">Isomerase</keyword>
<dbReference type="InterPro" id="IPR007693">
    <property type="entry name" value="DNA_helicase_DnaB-like_N"/>
</dbReference>
<dbReference type="InterPro" id="IPR027434">
    <property type="entry name" value="Homing_endonucl"/>
</dbReference>
<proteinExistence type="inferred from homology"/>
<evidence type="ECO:0000256" key="15">
    <source>
        <dbReference type="NCBIfam" id="TIGR00665"/>
    </source>
</evidence>
<keyword evidence="6 16" id="KW-0378">Hydrolase</keyword>
<dbReference type="InterPro" id="IPR016136">
    <property type="entry name" value="DNA_helicase_N/primase_C"/>
</dbReference>
<evidence type="ECO:0000313" key="19">
    <source>
        <dbReference type="EMBL" id="OGZ27717.1"/>
    </source>
</evidence>
<dbReference type="Proteomes" id="UP000177740">
    <property type="component" value="Unassembled WGS sequence"/>
</dbReference>
<dbReference type="EC" id="5.6.2.3" evidence="15 16"/>
<dbReference type="InterPro" id="IPR007694">
    <property type="entry name" value="DNA_helicase_DnaB-like_C"/>
</dbReference>
<dbReference type="EMBL" id="MHMM01000004">
    <property type="protein sequence ID" value="OGZ27717.1"/>
    <property type="molecule type" value="Genomic_DNA"/>
</dbReference>
<dbReference type="InterPro" id="IPR036185">
    <property type="entry name" value="DNA_heli_DnaB-like_N_sf"/>
</dbReference>
<keyword evidence="5 16" id="KW-0547">Nucleotide-binding</keyword>
<evidence type="ECO:0000313" key="20">
    <source>
        <dbReference type="Proteomes" id="UP000177740"/>
    </source>
</evidence>
<dbReference type="AlphaFoldDB" id="A0A1G2EPQ3"/>
<comment type="caution">
    <text evidence="19">The sequence shown here is derived from an EMBL/GenBank/DDBJ whole genome shotgun (WGS) entry which is preliminary data.</text>
</comment>
<dbReference type="PRINTS" id="PR00379">
    <property type="entry name" value="INTEIN"/>
</dbReference>
<evidence type="ECO:0000256" key="6">
    <source>
        <dbReference type="ARBA" id="ARBA00022801"/>
    </source>
</evidence>
<evidence type="ECO:0000256" key="4">
    <source>
        <dbReference type="ARBA" id="ARBA00022737"/>
    </source>
</evidence>
<evidence type="ECO:0000256" key="2">
    <source>
        <dbReference type="ARBA" id="ARBA00022515"/>
    </source>
</evidence>
<dbReference type="SMART" id="SM00305">
    <property type="entry name" value="HintC"/>
    <property type="match status" value="1"/>
</dbReference>
<dbReference type="STRING" id="1801677.A2365_03685"/>
<dbReference type="SMART" id="SM00306">
    <property type="entry name" value="HintN"/>
    <property type="match status" value="1"/>
</dbReference>
<protein>
    <recommendedName>
        <fullName evidence="15 16">Replicative DNA helicase</fullName>
        <ecNumber evidence="15 16">5.6.2.3</ecNumber>
    </recommendedName>
</protein>
<dbReference type="GO" id="GO:0005524">
    <property type="term" value="F:ATP binding"/>
    <property type="evidence" value="ECO:0007669"/>
    <property type="project" value="UniProtKB-UniRule"/>
</dbReference>
<evidence type="ECO:0000256" key="8">
    <source>
        <dbReference type="ARBA" id="ARBA00022813"/>
    </source>
</evidence>
<evidence type="ECO:0000256" key="13">
    <source>
        <dbReference type="ARBA" id="ARBA00044940"/>
    </source>
</evidence>
<dbReference type="CDD" id="cd00984">
    <property type="entry name" value="DnaB_C"/>
    <property type="match status" value="1"/>
</dbReference>
<keyword evidence="10" id="KW-0651">Protein splicing</keyword>
<feature type="domain" description="SF4 helicase" evidence="18">
    <location>
        <begin position="180"/>
        <end position="388"/>
    </location>
</feature>
<dbReference type="Gene3D" id="1.10.860.10">
    <property type="entry name" value="DNAb Helicase, Chain A"/>
    <property type="match status" value="1"/>
</dbReference>
<keyword evidence="9 16" id="KW-0067">ATP-binding</keyword>
<dbReference type="NCBIfam" id="TIGR00665">
    <property type="entry name" value="DnaB"/>
    <property type="match status" value="1"/>
</dbReference>
<keyword evidence="3 16" id="KW-0235">DNA replication</keyword>
<feature type="domain" description="SF4 helicase" evidence="18">
    <location>
        <begin position="814"/>
        <end position="874"/>
    </location>
</feature>
<dbReference type="GO" id="GO:0006269">
    <property type="term" value="P:DNA replication, synthesis of primer"/>
    <property type="evidence" value="ECO:0007669"/>
    <property type="project" value="UniProtKB-UniRule"/>
</dbReference>
<dbReference type="SUPFAM" id="SSF52540">
    <property type="entry name" value="P-loop containing nucleoside triphosphate hydrolases"/>
    <property type="match status" value="1"/>
</dbReference>
<reference evidence="19 20" key="1">
    <citation type="journal article" date="2016" name="Nat. Commun.">
        <title>Thousands of microbial genomes shed light on interconnected biogeochemical processes in an aquifer system.</title>
        <authorList>
            <person name="Anantharaman K."/>
            <person name="Brown C.T."/>
            <person name="Hug L.A."/>
            <person name="Sharon I."/>
            <person name="Castelle C.J."/>
            <person name="Probst A.J."/>
            <person name="Thomas B.C."/>
            <person name="Singh A."/>
            <person name="Wilkins M.J."/>
            <person name="Karaoz U."/>
            <person name="Brodie E.L."/>
            <person name="Williams K.H."/>
            <person name="Hubbard S.S."/>
            <person name="Banfield J.F."/>
        </authorList>
    </citation>
    <scope>NUCLEOTIDE SEQUENCE [LARGE SCALE GENOMIC DNA]</scope>
</reference>
<organism evidence="19 20">
    <name type="scientific">Candidatus Nealsonbacteria bacterium RIFOXYB1_FULL_40_15</name>
    <dbReference type="NCBI Taxonomy" id="1801677"/>
    <lineage>
        <taxon>Bacteria</taxon>
        <taxon>Candidatus Nealsoniibacteriota</taxon>
    </lineage>
</organism>
<keyword evidence="8" id="KW-0068">Autocatalytic cleavage</keyword>
<evidence type="ECO:0000256" key="16">
    <source>
        <dbReference type="RuleBase" id="RU362085"/>
    </source>
</evidence>
<dbReference type="GO" id="GO:0003677">
    <property type="term" value="F:DNA binding"/>
    <property type="evidence" value="ECO:0007669"/>
    <property type="project" value="UniProtKB-UniRule"/>
</dbReference>
<dbReference type="Gene3D" id="3.40.50.300">
    <property type="entry name" value="P-loop containing nucleotide triphosphate hydrolases"/>
    <property type="match status" value="2"/>
</dbReference>
<evidence type="ECO:0000256" key="3">
    <source>
        <dbReference type="ARBA" id="ARBA00022705"/>
    </source>
</evidence>
<dbReference type="NCBIfam" id="TIGR01445">
    <property type="entry name" value="intein_Nterm"/>
    <property type="match status" value="1"/>
</dbReference>
<dbReference type="GO" id="GO:0004519">
    <property type="term" value="F:endonuclease activity"/>
    <property type="evidence" value="ECO:0007669"/>
    <property type="project" value="InterPro"/>
</dbReference>
<dbReference type="PROSITE" id="PS51199">
    <property type="entry name" value="SF4_HELICASE"/>
    <property type="match status" value="2"/>
</dbReference>
<evidence type="ECO:0000256" key="14">
    <source>
        <dbReference type="ARBA" id="ARBA00048954"/>
    </source>
</evidence>
<evidence type="ECO:0000256" key="9">
    <source>
        <dbReference type="ARBA" id="ARBA00022840"/>
    </source>
</evidence>
<comment type="function">
    <text evidence="16">The main replicative DNA helicase, it participates in initiation and elongation during chromosome replication. Travels ahead of the DNA replisome, separating dsDNA into templates for DNA synthesis. A processive ATP-dependent 5'-3' DNA helicase it has DNA-dependent ATPase activity.</text>
</comment>
<dbReference type="InterPro" id="IPR003586">
    <property type="entry name" value="Hint_dom_C"/>
</dbReference>
<dbReference type="SUPFAM" id="SSF48024">
    <property type="entry name" value="N-terminal domain of DnaB helicase"/>
    <property type="match status" value="1"/>
</dbReference>
<accession>A0A1G2EPQ3</accession>
<keyword evidence="7 16" id="KW-0347">Helicase</keyword>
<dbReference type="InterPro" id="IPR036844">
    <property type="entry name" value="Hint_dom_sf"/>
</dbReference>
<dbReference type="Gene3D" id="3.10.28.10">
    <property type="entry name" value="Homing endonucleases"/>
    <property type="match status" value="1"/>
</dbReference>
<evidence type="ECO:0000256" key="10">
    <source>
        <dbReference type="ARBA" id="ARBA00023000"/>
    </source>
</evidence>
<dbReference type="PANTHER" id="PTHR30153">
    <property type="entry name" value="REPLICATIVE DNA HELICASE DNAB"/>
    <property type="match status" value="1"/>
</dbReference>
<evidence type="ECO:0000259" key="17">
    <source>
        <dbReference type="PROSITE" id="PS50819"/>
    </source>
</evidence>
<dbReference type="InterPro" id="IPR027417">
    <property type="entry name" value="P-loop_NTPase"/>
</dbReference>
<dbReference type="GO" id="GO:1990077">
    <property type="term" value="C:primosome complex"/>
    <property type="evidence" value="ECO:0007669"/>
    <property type="project" value="UniProtKB-UniRule"/>
</dbReference>
<dbReference type="Pfam" id="PF03796">
    <property type="entry name" value="DnaB_C"/>
    <property type="match status" value="2"/>
</dbReference>
<gene>
    <name evidence="19" type="ORF">A2365_03685</name>
</gene>
<feature type="domain" description="DOD-type homing endonuclease" evidence="17">
    <location>
        <begin position="501"/>
        <end position="650"/>
    </location>
</feature>
<dbReference type="Gene3D" id="2.170.16.10">
    <property type="entry name" value="Hedgehog/Intein (Hint) domain"/>
    <property type="match status" value="2"/>
</dbReference>
<keyword evidence="11 16" id="KW-0238">DNA-binding</keyword>
<dbReference type="InterPro" id="IPR006141">
    <property type="entry name" value="Intein_N"/>
</dbReference>
<dbReference type="NCBIfam" id="TIGR01443">
    <property type="entry name" value="intein_Cterm"/>
    <property type="match status" value="1"/>
</dbReference>
<evidence type="ECO:0000256" key="11">
    <source>
        <dbReference type="ARBA" id="ARBA00023125"/>
    </source>
</evidence>
<evidence type="ECO:0000256" key="7">
    <source>
        <dbReference type="ARBA" id="ARBA00022806"/>
    </source>
</evidence>
<keyword evidence="4" id="KW-0677">Repeat</keyword>
<dbReference type="Pfam" id="PF14528">
    <property type="entry name" value="LAGLIDADG_3"/>
    <property type="match status" value="1"/>
</dbReference>
<comment type="similarity">
    <text evidence="1 16">Belongs to the helicase family. DnaB subfamily.</text>
</comment>
<dbReference type="InterPro" id="IPR004042">
    <property type="entry name" value="Intein_endonuc_central"/>
</dbReference>
<dbReference type="CDD" id="cd00081">
    <property type="entry name" value="Hint"/>
    <property type="match status" value="1"/>
</dbReference>
<dbReference type="PROSITE" id="PS50819">
    <property type="entry name" value="INTEIN_ENDONUCLEASE"/>
    <property type="match status" value="1"/>
</dbReference>
<dbReference type="Pfam" id="PF14890">
    <property type="entry name" value="Intein_splicing"/>
    <property type="match status" value="1"/>
</dbReference>
<evidence type="ECO:0000256" key="12">
    <source>
        <dbReference type="ARBA" id="ARBA00023235"/>
    </source>
</evidence>
<keyword evidence="2 16" id="KW-0639">Primosome</keyword>
<evidence type="ECO:0000256" key="1">
    <source>
        <dbReference type="ARBA" id="ARBA00008428"/>
    </source>
</evidence>
<dbReference type="GO" id="GO:0016887">
    <property type="term" value="F:ATP hydrolysis activity"/>
    <property type="evidence" value="ECO:0007669"/>
    <property type="project" value="RHEA"/>
</dbReference>
<dbReference type="InterPro" id="IPR004860">
    <property type="entry name" value="LAGLIDADG_dom"/>
</dbReference>
<evidence type="ECO:0000259" key="18">
    <source>
        <dbReference type="PROSITE" id="PS51199"/>
    </source>
</evidence>
<dbReference type="PANTHER" id="PTHR30153:SF2">
    <property type="entry name" value="REPLICATIVE DNA HELICASE"/>
    <property type="match status" value="1"/>
</dbReference>
<dbReference type="GO" id="GO:0016539">
    <property type="term" value="P:intein-mediated protein splicing"/>
    <property type="evidence" value="ECO:0007669"/>
    <property type="project" value="InterPro"/>
</dbReference>
<sequence length="878" mass="99648">MASNLKSMSIPPQDLEAERCLLGCLLLDKNAIVKVVDFLQDKDFYKEIHRQIYISVAELFEKGEPVDLLAVSSRLREKKLLESMGGAGYLTELINSVPTSSHILNYAKIVQRKRILRELIDASQEINTLGHEEQEDIDELLDKAEQRIFSISQRSLSQRFLPIKDSLEQAFERIDMLSKHEGNLRGVSTGFKDLDNILAGFQKSDLIILAARPSIGKSALAVNFAANIAINNKLPVGIFSLEMSNDQIIDRLIASIANIDLWKLRTGKLSSEGENNDFERIQHAMGILSSTPIFIDDAASSNVLQMRAMARRLQAEHGLGLLVIDYLQLVEPRNSNASPVQQVSEISRSLKGLARELNIPVLALSQLSRAVEHRVPQIPKLADLRESGCLTGDTLITRADTGERTPIKNLVGKANIPIHALDENLKIKTHFISKVFSSGQKMVYELKTKSGFKIKASANHPFKKLDGWHQLNNLRPGDHIATPRQIKISTPLKMDDNEIILLAHLLGDGCVLPKQPIHYTSADHENIKIVKNAAKTLFRINSRIVKQENWWHVYLPSPYRLARGKHHPIINWFNELKIHPVRSYEKEIPEKIFSLSEQQTALFLKHLWATDGNISIKKLLGRKDSGNIYYATTSDKLAEGVKYLLLRLGIRSKIGGVKKENYRICYHVSIQGKEEQLKFLNLVGCYGKRGKLIPKLIRNIEKIKSNTNIDIIPKEVWHKIGKFKELFNLSWRRWAQQYQMAYCGSALFKHGVSRERIGKIISFMPSQELKDLSDSDIFWDEIESIIPLQVEEVYDATVPGVHNFLPNGIVAHNSLEQDADVVLFIYREDRYNPETSRKNIADLMIAKHRNGPVGKVGLYFNDQTVSFKNLEKQQEYQE</sequence>